<dbReference type="SMART" id="SM00913">
    <property type="entry name" value="IBN_N"/>
    <property type="match status" value="1"/>
</dbReference>
<evidence type="ECO:0000256" key="7">
    <source>
        <dbReference type="ARBA" id="ARBA00023242"/>
    </source>
</evidence>
<dbReference type="AlphaFoldDB" id="A0A4W5QMI6"/>
<dbReference type="SUPFAM" id="SSF48371">
    <property type="entry name" value="ARM repeat"/>
    <property type="match status" value="1"/>
</dbReference>
<evidence type="ECO:0000313" key="9">
    <source>
        <dbReference type="Ensembl" id="ENSHHUP00000075165.1"/>
    </source>
</evidence>
<keyword evidence="6" id="KW-0653">Protein transport</keyword>
<dbReference type="PROSITE" id="PS50166">
    <property type="entry name" value="IMPORTIN_B_NT"/>
    <property type="match status" value="1"/>
</dbReference>
<comment type="subcellular location">
    <subcellularLocation>
        <location evidence="2">Cytoplasm</location>
    </subcellularLocation>
    <subcellularLocation>
        <location evidence="1">Nucleus</location>
    </subcellularLocation>
</comment>
<dbReference type="InterPro" id="IPR011989">
    <property type="entry name" value="ARM-like"/>
</dbReference>
<dbReference type="InterPro" id="IPR057947">
    <property type="entry name" value="TPR_XPO7/RBP17"/>
</dbReference>
<reference evidence="9" key="2">
    <citation type="submission" date="2025-08" db="UniProtKB">
        <authorList>
            <consortium name="Ensembl"/>
        </authorList>
    </citation>
    <scope>IDENTIFICATION</scope>
</reference>
<dbReference type="STRING" id="62062.ENSHHUP00000075165"/>
<dbReference type="InterPro" id="IPR016024">
    <property type="entry name" value="ARM-type_fold"/>
</dbReference>
<keyword evidence="5" id="KW-0963">Cytoplasm</keyword>
<dbReference type="Pfam" id="PF25795">
    <property type="entry name" value="TPR_XPO7"/>
    <property type="match status" value="1"/>
</dbReference>
<dbReference type="Ensembl" id="ENSHHUT00000077628.1">
    <property type="protein sequence ID" value="ENSHHUP00000075165.1"/>
    <property type="gene ID" value="ENSHHUG00000043838.1"/>
</dbReference>
<dbReference type="GO" id="GO:0005049">
    <property type="term" value="F:nuclear export signal receptor activity"/>
    <property type="evidence" value="ECO:0007669"/>
    <property type="project" value="InterPro"/>
</dbReference>
<sequence length="1124" mass="127568">MLTVTSSRRYINSNFICLKLSVTTVCVYSSLALKLSASADSLAQLEILCKQLYETTETGVRLQAEKALVEFTNSPDCLSKCQLLLERGSSSYSQLLAATCLSKLVSRTSNPLPLEQRIDIRNYVLNYLATRPKLAEFVTQALIQLYSRITKLGWFDCQKDDYVFRNVIADVTRFLQDSVEHCIIGVTILSQLTNEINQADTSHPLTKHRKIASSFRDSSLFDIFTLSCNLLKQASGKNLNLNDESQHGLLMQLLKLSHNCLNYDFIGTSTDESSDDLCTVQIPTSWRSAFLDSSTLQLFFDLYHSIPPSLSPLVLSCLVQIASVRRSLFNNAERAKFLSHLVDGVKRILENPQSLSDPNNYHEFCRLLARLKSNYQLGELVKVENYPEVIRLIANFTVTSLQHWEFAPNSVHYLLSLWQRLAASVPYVKATEPHLLETYTPEVTKAYITSRLESVCIILRDGLEDPLDDAGLVQQQLDQLSTIGRCEYEKTCALLVQLFDQSAQTYQELLQSTNSSTIDITVQEGRLTWLVYIIGAVIGGRVSFASTDEQDAMDGELVCRVLQLMNLTDSRLAQAGNERLELAMLSFFEQFRKIYIGDQVQKSSKLYRRLSEVLGLNDETMVLSVFIGKIITNLKYWGQCEPITSKTLHSCVVSLTVCVCTYSSVRKLVKLSAVQFMLNNHTSEHFSFLGVNNQSNLSDMRCRTTFYTALGRLLMVDLGEDEDQFEQFMLPLTAAFEAVAQMFSTNTFNEQEAKRTLVGLVRDLRGIAFAFNAKTSFMMLFDWIYPAYMPILQRAIELWYHVPACTTPVLKLMAELVHNRSQRLQFDVSSPNGILLFRETSKMITTYGNRILTIGEVPKDQMYSVKLKGVSVCFSMLKAVLSGNYVNFGVFRLYGDDALDNALQTFIKLLLSIPHSDLLDYPKLSQSFYSLLEVLTQDHMNFIASLEPHVVMYILSSISEGLTALDTMVCTGCCSSLDHIATYLFKQLSRSTKKRPVAMATDERFLHIMQQHPEMIQQMLSTVLNIIIFEDCRNQWSMSRPLLGLILLNEKYFADLRNSIVNSQPPEKQQAMHLCFENLMEGIERNLLTKNRDRFTQNLSVFRREVNDSMKNSSYGVNTNDMMS</sequence>
<evidence type="ECO:0000256" key="3">
    <source>
        <dbReference type="ARBA" id="ARBA00009466"/>
    </source>
</evidence>
<name>A0A4W5QMI6_9TELE</name>
<evidence type="ECO:0000313" key="10">
    <source>
        <dbReference type="Proteomes" id="UP000314982"/>
    </source>
</evidence>
<dbReference type="InterPro" id="IPR001494">
    <property type="entry name" value="Importin-beta_N"/>
</dbReference>
<dbReference type="Pfam" id="PF03810">
    <property type="entry name" value="IBN_N"/>
    <property type="match status" value="1"/>
</dbReference>
<reference evidence="10" key="1">
    <citation type="submission" date="2018-06" db="EMBL/GenBank/DDBJ databases">
        <title>Genome assembly of Danube salmon.</title>
        <authorList>
            <person name="Macqueen D.J."/>
            <person name="Gundappa M.K."/>
        </authorList>
    </citation>
    <scope>NUCLEOTIDE SEQUENCE [LARGE SCALE GENOMIC DNA]</scope>
</reference>
<dbReference type="GeneTree" id="ENSGT00940000153139"/>
<dbReference type="InterPro" id="IPR044189">
    <property type="entry name" value="XPO4/7-like"/>
</dbReference>
<dbReference type="GO" id="GO:0031267">
    <property type="term" value="F:small GTPase binding"/>
    <property type="evidence" value="ECO:0007669"/>
    <property type="project" value="InterPro"/>
</dbReference>
<evidence type="ECO:0000256" key="6">
    <source>
        <dbReference type="ARBA" id="ARBA00022927"/>
    </source>
</evidence>
<proteinExistence type="inferred from homology"/>
<evidence type="ECO:0000256" key="4">
    <source>
        <dbReference type="ARBA" id="ARBA00022448"/>
    </source>
</evidence>
<organism evidence="9 10">
    <name type="scientific">Hucho hucho</name>
    <name type="common">huchen</name>
    <dbReference type="NCBI Taxonomy" id="62062"/>
    <lineage>
        <taxon>Eukaryota</taxon>
        <taxon>Metazoa</taxon>
        <taxon>Chordata</taxon>
        <taxon>Craniata</taxon>
        <taxon>Vertebrata</taxon>
        <taxon>Euteleostomi</taxon>
        <taxon>Actinopterygii</taxon>
        <taxon>Neopterygii</taxon>
        <taxon>Teleostei</taxon>
        <taxon>Protacanthopterygii</taxon>
        <taxon>Salmoniformes</taxon>
        <taxon>Salmonidae</taxon>
        <taxon>Salmoninae</taxon>
        <taxon>Hucho</taxon>
    </lineage>
</organism>
<dbReference type="GO" id="GO:0006611">
    <property type="term" value="P:protein export from nucleus"/>
    <property type="evidence" value="ECO:0007669"/>
    <property type="project" value="TreeGrafter"/>
</dbReference>
<keyword evidence="4" id="KW-0813">Transport</keyword>
<dbReference type="PANTHER" id="PTHR12596:SF2">
    <property type="entry name" value="EXPORTIN-7 ISOFORM X1"/>
    <property type="match status" value="1"/>
</dbReference>
<protein>
    <submittedName>
        <fullName evidence="9">Exportin 7</fullName>
    </submittedName>
</protein>
<comment type="similarity">
    <text evidence="3">Belongs to the exportin family.</text>
</comment>
<dbReference type="GO" id="GO:0005737">
    <property type="term" value="C:cytoplasm"/>
    <property type="evidence" value="ECO:0007669"/>
    <property type="project" value="UniProtKB-SubCell"/>
</dbReference>
<accession>A0A4W5QMI6</accession>
<dbReference type="FunFam" id="1.25.10.10:FF:000042">
    <property type="entry name" value="exportin-7 isoform X1"/>
    <property type="match status" value="1"/>
</dbReference>
<dbReference type="FunFam" id="1.25.10.10:FF:000059">
    <property type="entry name" value="exportin-7 isoform X2"/>
    <property type="match status" value="1"/>
</dbReference>
<dbReference type="GO" id="GO:0005643">
    <property type="term" value="C:nuclear pore"/>
    <property type="evidence" value="ECO:0007669"/>
    <property type="project" value="TreeGrafter"/>
</dbReference>
<evidence type="ECO:0000256" key="5">
    <source>
        <dbReference type="ARBA" id="ARBA00022490"/>
    </source>
</evidence>
<evidence type="ECO:0000256" key="2">
    <source>
        <dbReference type="ARBA" id="ARBA00004496"/>
    </source>
</evidence>
<keyword evidence="7" id="KW-0539">Nucleus</keyword>
<keyword evidence="10" id="KW-1185">Reference proteome</keyword>
<reference evidence="9" key="3">
    <citation type="submission" date="2025-09" db="UniProtKB">
        <authorList>
            <consortium name="Ensembl"/>
        </authorList>
    </citation>
    <scope>IDENTIFICATION</scope>
</reference>
<dbReference type="Proteomes" id="UP000314982">
    <property type="component" value="Unassembled WGS sequence"/>
</dbReference>
<dbReference type="PANTHER" id="PTHR12596">
    <property type="entry name" value="EXPORTIN 4,7-RELATED"/>
    <property type="match status" value="1"/>
</dbReference>
<evidence type="ECO:0000259" key="8">
    <source>
        <dbReference type="PROSITE" id="PS50166"/>
    </source>
</evidence>
<dbReference type="Gene3D" id="1.25.10.10">
    <property type="entry name" value="Leucine-rich Repeat Variant"/>
    <property type="match status" value="2"/>
</dbReference>
<feature type="domain" description="Importin N-terminal" evidence="8">
    <location>
        <begin position="64"/>
        <end position="130"/>
    </location>
</feature>
<evidence type="ECO:0000256" key="1">
    <source>
        <dbReference type="ARBA" id="ARBA00004123"/>
    </source>
</evidence>